<accession>A0A8S3XLB6</accession>
<proteinExistence type="predicted"/>
<evidence type="ECO:0000259" key="2">
    <source>
        <dbReference type="Pfam" id="PF13843"/>
    </source>
</evidence>
<sequence>MDVFENFEVTEEDLAQIENIEINLLNSSFHISSEDEKENISAFPSNKRRRRIIRSESEDSGLENTTPDLPDHTRTDGGGWGPPEGKQRRLIAFTDISGPSYAVRSTMVNKSPSDFYSLFVTDDMLHFFVSATNQYAIEQITMKPNASAGARIKQWVPTNYTEMKKFLGMLLFMGVVKLPKLSDYWSKDEVIGHPFPRTAMSRNRFEILLRMLHFSEDDEKNKADRLHRVRKLMNDLNECFRQHYTANEDICIDESMVPFRGRILFRQYNKQKRHKYGVKLFKLCSIPGYTHKVNIYAGKNMDTINTTPTNVVMNMCEGYFNRGHTLHTDNWYTSIDLARRLLEKQTHLVGTVKKNRRGLPKKVTNTKLKKGHYCAEESRDGITVMKWKDKRDVLVLSTKHSVRFVEIIKRGQVVKKPQIVLEYNKAKGGVDLADQMASYSTPLRKSIRWYKKIALDMLLNIAMINAHVLYQSVTKTKIKVTDFRVAILKSFCAKQQADEPALTRPKRQKHILVKLDGPSRMTRRNCGECYKTNVKNLGRLQARNKTKKVNTFCSVCPEKPILCHDCFFKLHF</sequence>
<evidence type="ECO:0000256" key="1">
    <source>
        <dbReference type="SAM" id="MobiDB-lite"/>
    </source>
</evidence>
<protein>
    <submittedName>
        <fullName evidence="3">(apollo) hypothetical protein</fullName>
    </submittedName>
</protein>
<comment type="caution">
    <text evidence="3">The sequence shown here is derived from an EMBL/GenBank/DDBJ whole genome shotgun (WGS) entry which is preliminary data.</text>
</comment>
<dbReference type="OrthoDB" id="5876240at2759"/>
<name>A0A8S3XLB6_PARAO</name>
<dbReference type="PANTHER" id="PTHR46599:SF3">
    <property type="entry name" value="PIGGYBAC TRANSPOSABLE ELEMENT-DERIVED PROTEIN 4"/>
    <property type="match status" value="1"/>
</dbReference>
<organism evidence="3 4">
    <name type="scientific">Parnassius apollo</name>
    <name type="common">Apollo butterfly</name>
    <name type="synonym">Papilio apollo</name>
    <dbReference type="NCBI Taxonomy" id="110799"/>
    <lineage>
        <taxon>Eukaryota</taxon>
        <taxon>Metazoa</taxon>
        <taxon>Ecdysozoa</taxon>
        <taxon>Arthropoda</taxon>
        <taxon>Hexapoda</taxon>
        <taxon>Insecta</taxon>
        <taxon>Pterygota</taxon>
        <taxon>Neoptera</taxon>
        <taxon>Endopterygota</taxon>
        <taxon>Lepidoptera</taxon>
        <taxon>Glossata</taxon>
        <taxon>Ditrysia</taxon>
        <taxon>Papilionoidea</taxon>
        <taxon>Papilionidae</taxon>
        <taxon>Parnassiinae</taxon>
        <taxon>Parnassini</taxon>
        <taxon>Parnassius</taxon>
        <taxon>Parnassius</taxon>
    </lineage>
</organism>
<reference evidence="3" key="1">
    <citation type="submission" date="2021-04" db="EMBL/GenBank/DDBJ databases">
        <authorList>
            <person name="Tunstrom K."/>
        </authorList>
    </citation>
    <scope>NUCLEOTIDE SEQUENCE</scope>
</reference>
<evidence type="ECO:0000313" key="3">
    <source>
        <dbReference type="EMBL" id="CAG5030007.1"/>
    </source>
</evidence>
<evidence type="ECO:0000313" key="4">
    <source>
        <dbReference type="Proteomes" id="UP000691718"/>
    </source>
</evidence>
<dbReference type="PANTHER" id="PTHR46599">
    <property type="entry name" value="PIGGYBAC TRANSPOSABLE ELEMENT-DERIVED PROTEIN 4"/>
    <property type="match status" value="1"/>
</dbReference>
<gene>
    <name evidence="3" type="ORF">PAPOLLO_LOCUS19381</name>
</gene>
<dbReference type="AlphaFoldDB" id="A0A8S3XLB6"/>
<dbReference type="Pfam" id="PF13843">
    <property type="entry name" value="DDE_Tnp_1_7"/>
    <property type="match status" value="1"/>
</dbReference>
<dbReference type="EMBL" id="CAJQZP010001207">
    <property type="protein sequence ID" value="CAG5030007.1"/>
    <property type="molecule type" value="Genomic_DNA"/>
</dbReference>
<feature type="region of interest" description="Disordered" evidence="1">
    <location>
        <begin position="50"/>
        <end position="85"/>
    </location>
</feature>
<keyword evidence="4" id="KW-1185">Reference proteome</keyword>
<feature type="domain" description="PiggyBac transposable element-derived protein" evidence="2">
    <location>
        <begin position="111"/>
        <end position="467"/>
    </location>
</feature>
<dbReference type="InterPro" id="IPR029526">
    <property type="entry name" value="PGBD"/>
</dbReference>
<dbReference type="Proteomes" id="UP000691718">
    <property type="component" value="Unassembled WGS sequence"/>
</dbReference>